<evidence type="ECO:0000256" key="13">
    <source>
        <dbReference type="ARBA" id="ARBA00023200"/>
    </source>
</evidence>
<dbReference type="Gene3D" id="3.30.240.40">
    <property type="entry name" value="E6 early regulatory protein"/>
    <property type="match status" value="2"/>
</dbReference>
<keyword evidence="13 16" id="KW-1035">Host cytoplasm</keyword>
<evidence type="ECO:0000256" key="5">
    <source>
        <dbReference type="ARBA" id="ARBA00022632"/>
    </source>
</evidence>
<dbReference type="GO" id="GO:0042025">
    <property type="term" value="C:host cell nucleus"/>
    <property type="evidence" value="ECO:0007669"/>
    <property type="project" value="UniProtKB-SubCell"/>
</dbReference>
<evidence type="ECO:0000256" key="2">
    <source>
        <dbReference type="ARBA" id="ARBA00022518"/>
    </source>
</evidence>
<evidence type="ECO:0000256" key="8">
    <source>
        <dbReference type="ARBA" id="ARBA00022833"/>
    </source>
</evidence>
<keyword evidence="11 16" id="KW-0010">Activator</keyword>
<proteinExistence type="inferred from homology"/>
<keyword evidence="7 16" id="KW-0863">Zinc-finger</keyword>
<evidence type="ECO:0000256" key="7">
    <source>
        <dbReference type="ARBA" id="ARBA00022771"/>
    </source>
</evidence>
<dbReference type="InterPro" id="IPR038575">
    <property type="entry name" value="E6_sf"/>
</dbReference>
<keyword evidence="10 16" id="KW-0238">DNA-binding</keyword>
<comment type="similarity">
    <text evidence="1 16 17">Belongs to the papillomaviridae E6 protein family.</text>
</comment>
<evidence type="ECO:0000256" key="11">
    <source>
        <dbReference type="ARBA" id="ARBA00023159"/>
    </source>
</evidence>
<evidence type="ECO:0000256" key="16">
    <source>
        <dbReference type="HAMAP-Rule" id="MF_04006"/>
    </source>
</evidence>
<keyword evidence="14 16" id="KW-0899">Viral immunoevasion</keyword>
<accession>A0A385PIE8</accession>
<gene>
    <name evidence="16" type="primary">E6</name>
</gene>
<evidence type="ECO:0000256" key="9">
    <source>
        <dbReference type="ARBA" id="ARBA00023015"/>
    </source>
</evidence>
<dbReference type="GO" id="GO:0030430">
    <property type="term" value="C:host cell cytoplasm"/>
    <property type="evidence" value="ECO:0007669"/>
    <property type="project" value="UniProtKB-SubCell"/>
</dbReference>
<feature type="zinc finger region" evidence="16">
    <location>
        <begin position="100"/>
        <end position="136"/>
    </location>
</feature>
<keyword evidence="12 16" id="KW-0804">Transcription</keyword>
<evidence type="ECO:0000313" key="18">
    <source>
        <dbReference type="EMBL" id="AYA93621.1"/>
    </source>
</evidence>
<dbReference type="GO" id="GO:0052170">
    <property type="term" value="P:symbiont-mediated suppression of host innate immune response"/>
    <property type="evidence" value="ECO:0007669"/>
    <property type="project" value="UniProtKB-KW"/>
</dbReference>
<dbReference type="GO" id="GO:0039502">
    <property type="term" value="P:symbiont-mediated suppression of host type I interferon-mediated signaling pathway"/>
    <property type="evidence" value="ECO:0007669"/>
    <property type="project" value="UniProtKB-UniRule"/>
</dbReference>
<evidence type="ECO:0000256" key="1">
    <source>
        <dbReference type="ARBA" id="ARBA00006346"/>
    </source>
</evidence>
<evidence type="ECO:0000256" key="3">
    <source>
        <dbReference type="ARBA" id="ARBA00022562"/>
    </source>
</evidence>
<evidence type="ECO:0000256" key="12">
    <source>
        <dbReference type="ARBA" id="ARBA00023163"/>
    </source>
</evidence>
<dbReference type="Pfam" id="PF00518">
    <property type="entry name" value="E6"/>
    <property type="match status" value="1"/>
</dbReference>
<comment type="function">
    <text evidence="16">Plays a major role in the induction and maintenance of cellular transformation. E6 associates with host UBE3A/E6-AP ubiquitin-protein ligase and modulates its activity. Protects host keratinocytes from apoptosis by mediating the degradation of host BAK1. May also inhibit host immune response.</text>
</comment>
<protein>
    <recommendedName>
        <fullName evidence="16 17">Protein E6</fullName>
    </recommendedName>
</protein>
<dbReference type="SUPFAM" id="SSF161229">
    <property type="entry name" value="E6 C-terminal domain-like"/>
    <property type="match status" value="2"/>
</dbReference>
<dbReference type="GO" id="GO:0052150">
    <property type="term" value="P:symbiont-mediated perturbation of host apoptosis"/>
    <property type="evidence" value="ECO:0007669"/>
    <property type="project" value="UniProtKB-KW"/>
</dbReference>
<comment type="subcellular location">
    <subcellularLocation>
        <location evidence="16 17">Host cytoplasm</location>
    </subcellularLocation>
    <subcellularLocation>
        <location evidence="16 17">Host nucleus</location>
    </subcellularLocation>
</comment>
<dbReference type="GO" id="GO:0008270">
    <property type="term" value="F:zinc ion binding"/>
    <property type="evidence" value="ECO:0007669"/>
    <property type="project" value="UniProtKB-KW"/>
</dbReference>
<keyword evidence="8 16" id="KW-0862">Zinc</keyword>
<keyword evidence="5 16" id="KW-1090">Inhibition of host innate immune response by virus</keyword>
<dbReference type="GO" id="GO:0003677">
    <property type="term" value="F:DNA binding"/>
    <property type="evidence" value="ECO:0007669"/>
    <property type="project" value="UniProtKB-UniRule"/>
</dbReference>
<dbReference type="InterPro" id="IPR001334">
    <property type="entry name" value="E6"/>
</dbReference>
<dbReference type="EMBL" id="MH777192">
    <property type="protein sequence ID" value="AYA93621.1"/>
    <property type="molecule type" value="Genomic_DNA"/>
</dbReference>
<keyword evidence="9 16" id="KW-0805">Transcription regulation</keyword>
<sequence length="145" mass="16801">MAGVSPTSLDEYCKIFKVSFFDVKLPCLFCNHELSLQDLSGFVVKVLSLVWRDSKCYACCASCLRLSAKYERDNYTQCAVQGCMLESLLNVPLSTLLVRCLYCFRRLDYAEKVDCCAADLPFILVRSHWKNCCRHCRFEDERSRY</sequence>
<dbReference type="GO" id="GO:0039648">
    <property type="term" value="P:symbiont-mediated perturbation of host ubiquitin-like protein modification"/>
    <property type="evidence" value="ECO:0007669"/>
    <property type="project" value="UniProtKB-UniRule"/>
</dbReference>
<keyword evidence="3 16" id="KW-1048">Host nucleus</keyword>
<organism evidence="18">
    <name type="scientific">Human papillomavirus</name>
    <dbReference type="NCBI Taxonomy" id="10566"/>
    <lineage>
        <taxon>Viruses</taxon>
        <taxon>Monodnaviria</taxon>
        <taxon>Shotokuvirae</taxon>
        <taxon>Cossaviricota</taxon>
        <taxon>Papovaviricetes</taxon>
        <taxon>Zurhausenvirales</taxon>
        <taxon>Papillomaviridae</taxon>
    </lineage>
</organism>
<evidence type="ECO:0000256" key="4">
    <source>
        <dbReference type="ARBA" id="ARBA00022581"/>
    </source>
</evidence>
<evidence type="ECO:0000256" key="17">
    <source>
        <dbReference type="RuleBase" id="RU363123"/>
    </source>
</evidence>
<dbReference type="HAMAP" id="MF_04006">
    <property type="entry name" value="HPV_E6"/>
    <property type="match status" value="1"/>
</dbReference>
<keyword evidence="2 16" id="KW-0244">Early protein</keyword>
<keyword evidence="15 16" id="KW-1119">Modulation of host cell apoptosis by virus</keyword>
<name>A0A385PIE8_9PAPI</name>
<comment type="subunit">
    <text evidence="16">Forms homodimers. Interacts with ubiquitin-protein ligase UBE3A/E6-AP; this interaction stimulates UBE3A ubiquitin activity. Interacts with host BAK1.</text>
</comment>
<reference evidence="18" key="1">
    <citation type="journal article" date="2018" name="Nat. Med.">
        <title>Expanded skin virome in DOCK8-deficient patients.</title>
        <authorList>
            <consortium name="NISC Comparative Sequencing Program"/>
            <person name="Tirosh O."/>
            <person name="Conlan S."/>
            <person name="Deming C."/>
            <person name="Lee-Lin S.Q."/>
            <person name="Huang X."/>
            <person name="Su H.C."/>
            <person name="Freeman A.F."/>
            <person name="Segre J.A."/>
            <person name="Kong H.H."/>
        </authorList>
    </citation>
    <scope>NUCLEOTIDE SEQUENCE</scope>
    <source>
        <strain evidence="18">HPV-mSK_046</strain>
    </source>
</reference>
<evidence type="ECO:0000256" key="14">
    <source>
        <dbReference type="ARBA" id="ARBA00023280"/>
    </source>
</evidence>
<comment type="caution">
    <text evidence="16">Lacks conserved residue(s) required for the propagation of feature annotation.</text>
</comment>
<evidence type="ECO:0000256" key="10">
    <source>
        <dbReference type="ARBA" id="ARBA00023125"/>
    </source>
</evidence>
<dbReference type="GO" id="GO:0006351">
    <property type="term" value="P:DNA-templated transcription"/>
    <property type="evidence" value="ECO:0007669"/>
    <property type="project" value="UniProtKB-UniRule"/>
</dbReference>
<feature type="zinc finger region" evidence="16">
    <location>
        <begin position="27"/>
        <end position="63"/>
    </location>
</feature>
<dbReference type="GO" id="GO:0006355">
    <property type="term" value="P:regulation of DNA-templated transcription"/>
    <property type="evidence" value="ECO:0007669"/>
    <property type="project" value="UniProtKB-UniRule"/>
</dbReference>
<evidence type="ECO:0000256" key="6">
    <source>
        <dbReference type="ARBA" id="ARBA00022723"/>
    </source>
</evidence>
<keyword evidence="4 16" id="KW-0945">Host-virus interaction</keyword>
<keyword evidence="6 16" id="KW-0479">Metal-binding</keyword>
<evidence type="ECO:0000256" key="15">
    <source>
        <dbReference type="ARBA" id="ARBA00023323"/>
    </source>
</evidence>